<reference evidence="1" key="1">
    <citation type="submission" date="2022-12" db="EMBL/GenBank/DDBJ databases">
        <title>Draft genome assemblies for two species of Escallonia (Escalloniales).</title>
        <authorList>
            <person name="Chanderbali A."/>
            <person name="Dervinis C."/>
            <person name="Anghel I."/>
            <person name="Soltis D."/>
            <person name="Soltis P."/>
            <person name="Zapata F."/>
        </authorList>
    </citation>
    <scope>NUCLEOTIDE SEQUENCE</scope>
    <source>
        <strain evidence="1">UCBG92.1500</strain>
        <tissue evidence="1">Leaf</tissue>
    </source>
</reference>
<dbReference type="Proteomes" id="UP001187471">
    <property type="component" value="Unassembled WGS sequence"/>
</dbReference>
<dbReference type="AlphaFoldDB" id="A0AA88UNL4"/>
<dbReference type="PANTHER" id="PTHR36361">
    <property type="entry name" value="PROTEIN APEM9"/>
    <property type="match status" value="1"/>
</dbReference>
<dbReference type="InterPro" id="IPR034571">
    <property type="entry name" value="APEM9"/>
</dbReference>
<dbReference type="EMBL" id="JAVXUO010000430">
    <property type="protein sequence ID" value="KAK2992160.1"/>
    <property type="molecule type" value="Genomic_DNA"/>
</dbReference>
<sequence>MAIWDEIDRCESYLVCCMFDEATSLASSVVRRLRETETASEGALEGSEYNDMLESAGMVLVQSLKRLGRTKDILKDLKLLFGSVTAIPVQVFLTGSSIQHDMNKATQQKPEQTGYGNGEVRAVNLEVRIFLVMVTAGLVSDLVSKGASAPRVMLQESGCLGQGLMECAIEEADSRPGALLIRAGARCLAVMGLGLSRKLFD</sequence>
<accession>A0AA88UNL4</accession>
<keyword evidence="2" id="KW-1185">Reference proteome</keyword>
<comment type="caution">
    <text evidence="1">The sequence shown here is derived from an EMBL/GenBank/DDBJ whole genome shotgun (WGS) entry which is preliminary data.</text>
</comment>
<dbReference type="GO" id="GO:0015919">
    <property type="term" value="P:peroxisomal membrane transport"/>
    <property type="evidence" value="ECO:0007669"/>
    <property type="project" value="InterPro"/>
</dbReference>
<organism evidence="1 2">
    <name type="scientific">Escallonia rubra</name>
    <dbReference type="NCBI Taxonomy" id="112253"/>
    <lineage>
        <taxon>Eukaryota</taxon>
        <taxon>Viridiplantae</taxon>
        <taxon>Streptophyta</taxon>
        <taxon>Embryophyta</taxon>
        <taxon>Tracheophyta</taxon>
        <taxon>Spermatophyta</taxon>
        <taxon>Magnoliopsida</taxon>
        <taxon>eudicotyledons</taxon>
        <taxon>Gunneridae</taxon>
        <taxon>Pentapetalae</taxon>
        <taxon>asterids</taxon>
        <taxon>campanulids</taxon>
        <taxon>Escalloniales</taxon>
        <taxon>Escalloniaceae</taxon>
        <taxon>Escallonia</taxon>
    </lineage>
</organism>
<evidence type="ECO:0000313" key="2">
    <source>
        <dbReference type="Proteomes" id="UP001187471"/>
    </source>
</evidence>
<name>A0AA88UNL4_9ASTE</name>
<dbReference type="PANTHER" id="PTHR36361:SF1">
    <property type="entry name" value="PROTEIN APEM9"/>
    <property type="match status" value="1"/>
</dbReference>
<protein>
    <submittedName>
        <fullName evidence="1">Uncharacterized protein</fullName>
    </submittedName>
</protein>
<evidence type="ECO:0000313" key="1">
    <source>
        <dbReference type="EMBL" id="KAK2992160.1"/>
    </source>
</evidence>
<gene>
    <name evidence="1" type="ORF">RJ640_016933</name>
</gene>
<proteinExistence type="predicted"/>